<dbReference type="InterPro" id="IPR056681">
    <property type="entry name" value="DUF7779"/>
</dbReference>
<keyword evidence="3" id="KW-1185">Reference proteome</keyword>
<sequence>MARLIHRRSWSIAEFVEIYKQRPKIVHGISGNSSINALWDLSFKSLDDQGRAILGEMCFLSPDFIAHTLFKEHSPKRLPESLRFCADPFLFKYEIENLLTLALIKRDKETRAFSIHQIVQTSFKYFMTPQQRQQSFNDAALLVAAAFPRKDSQNAQLYRFWNTCSLHLQHVLSLRDCFPEELRDNPMFLATKSYCELNNQCQRYLLEINGYNDLLELVKVNELAMKTMPRQLLRVADLHR</sequence>
<evidence type="ECO:0000259" key="1">
    <source>
        <dbReference type="Pfam" id="PF25000"/>
    </source>
</evidence>
<evidence type="ECO:0000313" key="2">
    <source>
        <dbReference type="EMBL" id="KAF2790021.1"/>
    </source>
</evidence>
<dbReference type="Proteomes" id="UP000799757">
    <property type="component" value="Unassembled WGS sequence"/>
</dbReference>
<dbReference type="EMBL" id="MU002099">
    <property type="protein sequence ID" value="KAF2790021.1"/>
    <property type="molecule type" value="Genomic_DNA"/>
</dbReference>
<feature type="domain" description="DUF7779" evidence="1">
    <location>
        <begin position="42"/>
        <end position="131"/>
    </location>
</feature>
<name>A0A6A6X1E8_9PLEO</name>
<accession>A0A6A6X1E8</accession>
<proteinExistence type="predicted"/>
<reference evidence="2" key="1">
    <citation type="journal article" date="2020" name="Stud. Mycol.">
        <title>101 Dothideomycetes genomes: a test case for predicting lifestyles and emergence of pathogens.</title>
        <authorList>
            <person name="Haridas S."/>
            <person name="Albert R."/>
            <person name="Binder M."/>
            <person name="Bloem J."/>
            <person name="Labutti K."/>
            <person name="Salamov A."/>
            <person name="Andreopoulos B."/>
            <person name="Baker S."/>
            <person name="Barry K."/>
            <person name="Bills G."/>
            <person name="Bluhm B."/>
            <person name="Cannon C."/>
            <person name="Castanera R."/>
            <person name="Culley D."/>
            <person name="Daum C."/>
            <person name="Ezra D."/>
            <person name="Gonzalez J."/>
            <person name="Henrissat B."/>
            <person name="Kuo A."/>
            <person name="Liang C."/>
            <person name="Lipzen A."/>
            <person name="Lutzoni F."/>
            <person name="Magnuson J."/>
            <person name="Mondo S."/>
            <person name="Nolan M."/>
            <person name="Ohm R."/>
            <person name="Pangilinan J."/>
            <person name="Park H.-J."/>
            <person name="Ramirez L."/>
            <person name="Alfaro M."/>
            <person name="Sun H."/>
            <person name="Tritt A."/>
            <person name="Yoshinaga Y."/>
            <person name="Zwiers L.-H."/>
            <person name="Turgeon B."/>
            <person name="Goodwin S."/>
            <person name="Spatafora J."/>
            <person name="Crous P."/>
            <person name="Grigoriev I."/>
        </authorList>
    </citation>
    <scope>NUCLEOTIDE SEQUENCE</scope>
    <source>
        <strain evidence="2">CBS 109.77</strain>
    </source>
</reference>
<dbReference type="AlphaFoldDB" id="A0A6A6X1E8"/>
<dbReference type="OrthoDB" id="3938393at2759"/>
<protein>
    <recommendedName>
        <fullName evidence="1">DUF7779 domain-containing protein</fullName>
    </recommendedName>
</protein>
<organism evidence="2 3">
    <name type="scientific">Melanomma pulvis-pyrius CBS 109.77</name>
    <dbReference type="NCBI Taxonomy" id="1314802"/>
    <lineage>
        <taxon>Eukaryota</taxon>
        <taxon>Fungi</taxon>
        <taxon>Dikarya</taxon>
        <taxon>Ascomycota</taxon>
        <taxon>Pezizomycotina</taxon>
        <taxon>Dothideomycetes</taxon>
        <taxon>Pleosporomycetidae</taxon>
        <taxon>Pleosporales</taxon>
        <taxon>Melanommataceae</taxon>
        <taxon>Melanomma</taxon>
    </lineage>
</organism>
<dbReference type="Pfam" id="PF25000">
    <property type="entry name" value="DUF7779"/>
    <property type="match status" value="1"/>
</dbReference>
<gene>
    <name evidence="2" type="ORF">K505DRAFT_365114</name>
</gene>
<evidence type="ECO:0000313" key="3">
    <source>
        <dbReference type="Proteomes" id="UP000799757"/>
    </source>
</evidence>